<proteinExistence type="predicted"/>
<comment type="caution">
    <text evidence="1">The sequence shown here is derived from an EMBL/GenBank/DDBJ whole genome shotgun (WGS) entry which is preliminary data.</text>
</comment>
<evidence type="ECO:0000313" key="1">
    <source>
        <dbReference type="EMBL" id="PLB54529.1"/>
    </source>
</evidence>
<accession>A0A2I2GNT3</accession>
<name>A0A2I2GNT3_9EURO</name>
<dbReference type="OrthoDB" id="3034873at2759"/>
<dbReference type="GeneID" id="36555901"/>
<evidence type="ECO:0000313" key="2">
    <source>
        <dbReference type="Proteomes" id="UP000234275"/>
    </source>
</evidence>
<dbReference type="RefSeq" id="XP_024709831.1">
    <property type="nucleotide sequence ID" value="XM_024848202.1"/>
</dbReference>
<organism evidence="1 2">
    <name type="scientific">Aspergillus steynii IBT 23096</name>
    <dbReference type="NCBI Taxonomy" id="1392250"/>
    <lineage>
        <taxon>Eukaryota</taxon>
        <taxon>Fungi</taxon>
        <taxon>Dikarya</taxon>
        <taxon>Ascomycota</taxon>
        <taxon>Pezizomycotina</taxon>
        <taxon>Eurotiomycetes</taxon>
        <taxon>Eurotiomycetidae</taxon>
        <taxon>Eurotiales</taxon>
        <taxon>Aspergillaceae</taxon>
        <taxon>Aspergillus</taxon>
        <taxon>Aspergillus subgen. Circumdati</taxon>
    </lineage>
</organism>
<dbReference type="AlphaFoldDB" id="A0A2I2GNT3"/>
<dbReference type="VEuPathDB" id="FungiDB:P170DRAFT_432172"/>
<reference evidence="1 2" key="1">
    <citation type="submission" date="2016-12" db="EMBL/GenBank/DDBJ databases">
        <title>The genomes of Aspergillus section Nigri reveals drivers in fungal speciation.</title>
        <authorList>
            <consortium name="DOE Joint Genome Institute"/>
            <person name="Vesth T.C."/>
            <person name="Nybo J."/>
            <person name="Theobald S."/>
            <person name="Brandl J."/>
            <person name="Frisvad J.C."/>
            <person name="Nielsen K.F."/>
            <person name="Lyhne E.K."/>
            <person name="Kogle M.E."/>
            <person name="Kuo A."/>
            <person name="Riley R."/>
            <person name="Clum A."/>
            <person name="Nolan M."/>
            <person name="Lipzen A."/>
            <person name="Salamov A."/>
            <person name="Henrissat B."/>
            <person name="Wiebenga A."/>
            <person name="De Vries R.P."/>
            <person name="Grigoriev I.V."/>
            <person name="Mortensen U.H."/>
            <person name="Andersen M.R."/>
            <person name="Baker S.E."/>
        </authorList>
    </citation>
    <scope>NUCLEOTIDE SEQUENCE [LARGE SCALE GENOMIC DNA]</scope>
    <source>
        <strain evidence="1 2">IBT 23096</strain>
    </source>
</reference>
<keyword evidence="2" id="KW-1185">Reference proteome</keyword>
<gene>
    <name evidence="1" type="ORF">P170DRAFT_432172</name>
</gene>
<protein>
    <submittedName>
        <fullName evidence="1">Uncharacterized protein</fullName>
    </submittedName>
</protein>
<sequence length="228" mass="25645">MTPGFLDPLAVFRDDPQSQQYIRSVRNSVGAGYLLVGEPATTVIETTFDLSLKITYKLGHRPGSNTTPSDIESVEMIQASGGRTSGQPLRHYRIFSDYRALFIWRRANDIGSGEDSNLKPEQFLSRYPPAVHDLYDTWVRTFLHYFTERFNEMHEYPASVFPTVLEEIAWCVAGYLLAWRIAMGDGVGGVEFSAGDSTYLLAPGREKRATLEFLTDQARLLSRGEFSG</sequence>
<dbReference type="Proteomes" id="UP000234275">
    <property type="component" value="Unassembled WGS sequence"/>
</dbReference>
<dbReference type="EMBL" id="MSFO01000001">
    <property type="protein sequence ID" value="PLB54529.1"/>
    <property type="molecule type" value="Genomic_DNA"/>
</dbReference>